<evidence type="ECO:0008006" key="3">
    <source>
        <dbReference type="Google" id="ProtNLM"/>
    </source>
</evidence>
<dbReference type="Gene3D" id="3.90.1690.10">
    <property type="entry name" value="phage-related protein like domain"/>
    <property type="match status" value="1"/>
</dbReference>
<evidence type="ECO:0000313" key="1">
    <source>
        <dbReference type="EMBL" id="OGD78796.1"/>
    </source>
</evidence>
<dbReference type="InterPro" id="IPR053738">
    <property type="entry name" value="Lambda_capsid_assembly"/>
</dbReference>
<evidence type="ECO:0000313" key="2">
    <source>
        <dbReference type="Proteomes" id="UP000176682"/>
    </source>
</evidence>
<protein>
    <recommendedName>
        <fullName evidence="3">Bacteriophage Mu GpT domain-containing protein</fullName>
    </recommendedName>
</protein>
<name>A0A1F5FGQ5_9BACT</name>
<comment type="caution">
    <text evidence="1">The sequence shown here is derived from an EMBL/GenBank/DDBJ whole genome shotgun (WGS) entry which is preliminary data.</text>
</comment>
<reference evidence="1 2" key="1">
    <citation type="journal article" date="2016" name="Nat. Commun.">
        <title>Thousands of microbial genomes shed light on interconnected biogeochemical processes in an aquifer system.</title>
        <authorList>
            <person name="Anantharaman K."/>
            <person name="Brown C.T."/>
            <person name="Hug L.A."/>
            <person name="Sharon I."/>
            <person name="Castelle C.J."/>
            <person name="Probst A.J."/>
            <person name="Thomas B.C."/>
            <person name="Singh A."/>
            <person name="Wilkins M.J."/>
            <person name="Karaoz U."/>
            <person name="Brodie E.L."/>
            <person name="Williams K.H."/>
            <person name="Hubbard S.S."/>
            <person name="Banfield J.F."/>
        </authorList>
    </citation>
    <scope>NUCLEOTIDE SEQUENCE [LARGE SCALE GENOMIC DNA]</scope>
</reference>
<proteinExistence type="predicted"/>
<dbReference type="EMBL" id="MFAM01000035">
    <property type="protein sequence ID" value="OGD78796.1"/>
    <property type="molecule type" value="Genomic_DNA"/>
</dbReference>
<sequence>IKEAIGSSLIPQINFQGDKYYIIGDEAQRIEELEVTAEAMTPEISYSLSTGTVDYHEYRAKKFLGRRQAMEEDAILRSDQNGAIFLKKNYTVYLEKKIADFAATTSNYDSGYYGAVGNSDKFSNEASDPQAFIFGLKDKAVDCPEFNTMVLSVAGYRFLRTHPKIVKKLAVTKMGIVKLADLQELLEIEKIVVGRMRYISSAEGATTKVKTNIWADNMILAYVNPNPSDWDITWSLGYQKEYFIDQYESDDPKGTYTRLNVYGTPGKKVCGSAAYLATGVI</sequence>
<organism evidence="1 2">
    <name type="scientific">Candidatus Collierbacteria bacterium RIFOXYB1_FULL_49_13</name>
    <dbReference type="NCBI Taxonomy" id="1817728"/>
    <lineage>
        <taxon>Bacteria</taxon>
        <taxon>Candidatus Collieribacteriota</taxon>
    </lineage>
</organism>
<dbReference type="AlphaFoldDB" id="A0A1F5FGQ5"/>
<feature type="non-terminal residue" evidence="1">
    <location>
        <position position="1"/>
    </location>
</feature>
<dbReference type="Proteomes" id="UP000176682">
    <property type="component" value="Unassembled WGS sequence"/>
</dbReference>
<accession>A0A1F5FGQ5</accession>
<gene>
    <name evidence="1" type="ORF">A2368_01490</name>
</gene>